<dbReference type="AlphaFoldDB" id="A0A4U1DAB6"/>
<dbReference type="Proteomes" id="UP000307756">
    <property type="component" value="Unassembled WGS sequence"/>
</dbReference>
<feature type="domain" description="DUF4367" evidence="2">
    <location>
        <begin position="47"/>
        <end position="168"/>
    </location>
</feature>
<protein>
    <submittedName>
        <fullName evidence="3">DUF4367 domain-containing protein</fullName>
    </submittedName>
</protein>
<gene>
    <name evidence="3" type="ORF">FA727_05350</name>
</gene>
<sequence>MNVILRILLFTLFLQIPLIAQADQRDYEHNSVTLPELKEKVDFSVLVPEKTPDDWTLEIKTYPMDAKKHFSYFRLHYYTDKTDPMRYVGIELRKWTINFKKPITPNTEEININEKRGFFTAWGNSGEFDNKGELITGGVLRWAENGTLLEMDSSRIPKEMMLEIARSMKVLK</sequence>
<dbReference type="EMBL" id="SWBM01000001">
    <property type="protein sequence ID" value="TKC18973.1"/>
    <property type="molecule type" value="Genomic_DNA"/>
</dbReference>
<dbReference type="Pfam" id="PF14285">
    <property type="entry name" value="DUF4367"/>
    <property type="match status" value="1"/>
</dbReference>
<keyword evidence="1" id="KW-0732">Signal</keyword>
<dbReference type="InterPro" id="IPR025377">
    <property type="entry name" value="DUF4367"/>
</dbReference>
<dbReference type="OrthoDB" id="2667257at2"/>
<feature type="signal peptide" evidence="1">
    <location>
        <begin position="1"/>
        <end position="22"/>
    </location>
</feature>
<evidence type="ECO:0000313" key="4">
    <source>
        <dbReference type="Proteomes" id="UP000307756"/>
    </source>
</evidence>
<accession>A0A4U1DAB6</accession>
<reference evidence="3 4" key="1">
    <citation type="journal article" date="2011" name="J. Microbiol.">
        <title>Bacillus kyonggiensis sp. nov., isolated from soil of a lettuce field.</title>
        <authorList>
            <person name="Dong K."/>
            <person name="Lee S."/>
        </authorList>
    </citation>
    <scope>NUCLEOTIDE SEQUENCE [LARGE SCALE GENOMIC DNA]</scope>
    <source>
        <strain evidence="3 4">NB22</strain>
    </source>
</reference>
<organism evidence="3 4">
    <name type="scientific">Robertmurraya kyonggiensis</name>
    <dbReference type="NCBI Taxonomy" id="1037680"/>
    <lineage>
        <taxon>Bacteria</taxon>
        <taxon>Bacillati</taxon>
        <taxon>Bacillota</taxon>
        <taxon>Bacilli</taxon>
        <taxon>Bacillales</taxon>
        <taxon>Bacillaceae</taxon>
        <taxon>Robertmurraya</taxon>
    </lineage>
</organism>
<feature type="chain" id="PRO_5020266085" evidence="1">
    <location>
        <begin position="23"/>
        <end position="172"/>
    </location>
</feature>
<proteinExistence type="predicted"/>
<comment type="caution">
    <text evidence="3">The sequence shown here is derived from an EMBL/GenBank/DDBJ whole genome shotgun (WGS) entry which is preliminary data.</text>
</comment>
<evidence type="ECO:0000259" key="2">
    <source>
        <dbReference type="Pfam" id="PF14285"/>
    </source>
</evidence>
<name>A0A4U1DAB6_9BACI</name>
<keyword evidence="4" id="KW-1185">Reference proteome</keyword>
<evidence type="ECO:0000313" key="3">
    <source>
        <dbReference type="EMBL" id="TKC18973.1"/>
    </source>
</evidence>
<evidence type="ECO:0000256" key="1">
    <source>
        <dbReference type="SAM" id="SignalP"/>
    </source>
</evidence>